<dbReference type="Gene3D" id="3.90.1560.10">
    <property type="entry name" value="ComB-like"/>
    <property type="match status" value="1"/>
</dbReference>
<comment type="caution">
    <text evidence="2">The sequence shown here is derived from an EMBL/GenBank/DDBJ whole genome shotgun (WGS) entry which is preliminary data.</text>
</comment>
<dbReference type="SUPFAM" id="SSF142823">
    <property type="entry name" value="ComB-like"/>
    <property type="match status" value="1"/>
</dbReference>
<proteinExistence type="predicted"/>
<evidence type="ECO:0000313" key="3">
    <source>
        <dbReference type="Proteomes" id="UP000298355"/>
    </source>
</evidence>
<name>A0ABY2J0I3_9MICO</name>
<organism evidence="2 3">
    <name type="scientific">Cryobacterium breve</name>
    <dbReference type="NCBI Taxonomy" id="1259258"/>
    <lineage>
        <taxon>Bacteria</taxon>
        <taxon>Bacillati</taxon>
        <taxon>Actinomycetota</taxon>
        <taxon>Actinomycetes</taxon>
        <taxon>Micrococcales</taxon>
        <taxon>Microbacteriaceae</taxon>
        <taxon>Cryobacterium</taxon>
    </lineage>
</organism>
<dbReference type="InterPro" id="IPR036702">
    <property type="entry name" value="ComB-like_sf"/>
</dbReference>
<protein>
    <recommendedName>
        <fullName evidence="1">Probable 2-phosphosulfolactate phosphatase</fullName>
    </recommendedName>
</protein>
<accession>A0ABY2J0I3</accession>
<sequence>MGSGAVGLRPHHYPCPVNNAAPQQKYQVRFDVGLAGFQALAAPADVVILADALPATDAGPLVSTSLHAHQVIAANLSNSASVAEWVLERQAEKGDRFAVAVIAVGERRADGSSRFAMEDLLVAGAVIDALAARGIDHCSPEAAAAAASFAGLKQAVRHLVTASETAQALAKAGRQDEVQAAVRTPVAASVTDVPAPSPGISRLREFAFPA</sequence>
<gene>
    <name evidence="2" type="ORF">E3O65_08430</name>
</gene>
<keyword evidence="3" id="KW-1185">Reference proteome</keyword>
<dbReference type="Pfam" id="PF04029">
    <property type="entry name" value="2-ph_phosp"/>
    <property type="match status" value="1"/>
</dbReference>
<dbReference type="EMBL" id="SOGJ01000021">
    <property type="protein sequence ID" value="TFC98359.1"/>
    <property type="molecule type" value="Genomic_DNA"/>
</dbReference>
<evidence type="ECO:0000256" key="1">
    <source>
        <dbReference type="ARBA" id="ARBA00021948"/>
    </source>
</evidence>
<dbReference type="Proteomes" id="UP000298355">
    <property type="component" value="Unassembled WGS sequence"/>
</dbReference>
<evidence type="ECO:0000313" key="2">
    <source>
        <dbReference type="EMBL" id="TFC98359.1"/>
    </source>
</evidence>
<reference evidence="2 3" key="1">
    <citation type="submission" date="2019-03" db="EMBL/GenBank/DDBJ databases">
        <title>Genomics of glacier-inhabiting Cryobacterium strains.</title>
        <authorList>
            <person name="Liu Q."/>
            <person name="Xin Y.-H."/>
        </authorList>
    </citation>
    <scope>NUCLEOTIDE SEQUENCE [LARGE SCALE GENOMIC DNA]</scope>
    <source>
        <strain evidence="2 3">TMT4-23</strain>
    </source>
</reference>
<dbReference type="InterPro" id="IPR005238">
    <property type="entry name" value="ComB-like"/>
</dbReference>